<dbReference type="GO" id="GO:0005576">
    <property type="term" value="C:extracellular region"/>
    <property type="evidence" value="ECO:0007669"/>
    <property type="project" value="UniProtKB-SubCell"/>
</dbReference>
<dbReference type="SMART" id="SM00369">
    <property type="entry name" value="LRR_TYP"/>
    <property type="match status" value="12"/>
</dbReference>
<dbReference type="Ensembl" id="ENSSSUT00005007714.1">
    <property type="protein sequence ID" value="ENSSSUP00005006686.1"/>
    <property type="gene ID" value="ENSSSUG00005004334.1"/>
</dbReference>
<keyword evidence="5" id="KW-0677">Repeat</keyword>
<proteinExistence type="predicted"/>
<dbReference type="AlphaFoldDB" id="A0A673TCJ8"/>
<comment type="function">
    <text evidence="7">The 83 kDa subunit binds and stabilizes the catalytic subunit at 37 degrees Celsius and keeps it in circulation. Under some circumstances it may be an allosteric modifier of the catalytic subunit.</text>
</comment>
<dbReference type="PANTHER" id="PTHR24369:SF157">
    <property type="entry name" value="LRRCT DOMAIN-CONTAINING PROTEIN"/>
    <property type="match status" value="1"/>
</dbReference>
<sequence length="743" mass="80868">MLPGAWLPGVCLLLLARPARPCPEGCDCFVGEVFCSDEGLVAVPLDTPLNASDIVFVETSFTTLGPRAFSGSPNLTKVVFLNTRLCCFGPDAFGGLPRLQDLEITGSALSNLSSDTFSNLTSLGKFTLNFDMLEALPEGLFHQMGALESLQLQGNQLQNLPARLFWPLKCLKTLNLAQNQLAQLPEELFEPLCSLQSLRLSSNKLSILPQAVFGTLGSLRELFLDSNSISELPPGLFAKLGHLEKLWLQRNAIGHLPLAIFSSLGNLTFLNLQGNMLQTLPAGLFAGTPALVGLSLSYNQLEAVSEGAFARLSSLGSLTLSHNAITHLPAGVFQDLEELVKLYLGSNNLTALHPALFQNLSKLELLSLSRNLLTTLPEGIFDSNYNLFNLALHGNPWQCDCHLAYLFNWLYQYSDRFFNVQTYCAGPAYLKGQVLPALKEEQLVCPVTRDRLGFQAPGPEDREPGDAWDLVAEERAAWTRCTYSNSEGTVVLACDEARCRWLNVHLSSRQESASPGLRHFNVSQTRTWADLASQGAPLWHRGGTALLTEPKEATGAAVSSLEGTAGTLTRVRGGRFLAGGRSCRGFCLLELWESASPLSAPAREAAGGGLGFSGRHCHLVASGHAGAFSFVPVILRVLYRGTALQDSEVSGLVHDLPTGCQALLCVKSCTDLCLPLTRSSVNTKLSSLIGYFPFSRMAPWHIYMLGTLYFFFAIVSELFSILENLTPLAVLNPYFIKKNFFNV</sequence>
<dbReference type="SMART" id="SM00082">
    <property type="entry name" value="LRRCT"/>
    <property type="match status" value="1"/>
</dbReference>
<dbReference type="InterPro" id="IPR000483">
    <property type="entry name" value="Cys-rich_flank_reg_C"/>
</dbReference>
<dbReference type="FunFam" id="3.80.10.10:FF:000549">
    <property type="entry name" value="Carboxypeptidase N subunit 2"/>
    <property type="match status" value="1"/>
</dbReference>
<reference evidence="18" key="3">
    <citation type="submission" date="2025-09" db="UniProtKB">
        <authorList>
            <consortium name="Ensembl"/>
        </authorList>
    </citation>
    <scope>IDENTIFICATION</scope>
</reference>
<keyword evidence="3" id="KW-0433">Leucine-rich repeat</keyword>
<keyword evidence="14" id="KW-0812">Transmembrane</keyword>
<feature type="domain" description="LRRCT" evidence="17">
    <location>
        <begin position="395"/>
        <end position="446"/>
    </location>
</feature>
<dbReference type="Gene3D" id="3.80.10.10">
    <property type="entry name" value="Ribonuclease Inhibitor"/>
    <property type="match status" value="2"/>
</dbReference>
<evidence type="ECO:0000256" key="3">
    <source>
        <dbReference type="ARBA" id="ARBA00022614"/>
    </source>
</evidence>
<dbReference type="SMART" id="SM00013">
    <property type="entry name" value="LRRNT"/>
    <property type="match status" value="1"/>
</dbReference>
<comment type="subunit">
    <text evidence="8">Tetramer of two catalytic chains and two glycosylated inactive chains.</text>
</comment>
<keyword evidence="4 15" id="KW-0732">Signal</keyword>
<evidence type="ECO:0000256" key="14">
    <source>
        <dbReference type="SAM" id="Phobius"/>
    </source>
</evidence>
<evidence type="ECO:0000259" key="17">
    <source>
        <dbReference type="SMART" id="SM00082"/>
    </source>
</evidence>
<evidence type="ECO:0000256" key="10">
    <source>
        <dbReference type="ARBA" id="ARBA00078592"/>
    </source>
</evidence>
<dbReference type="InterPro" id="IPR000372">
    <property type="entry name" value="LRRNT"/>
</dbReference>
<keyword evidence="6" id="KW-0325">Glycoprotein</keyword>
<feature type="chain" id="PRO_5025405244" description="Carboxypeptidase N subunit 2" evidence="15">
    <location>
        <begin position="22"/>
        <end position="743"/>
    </location>
</feature>
<evidence type="ECO:0000256" key="9">
    <source>
        <dbReference type="ARBA" id="ARBA00074504"/>
    </source>
</evidence>
<dbReference type="InterPro" id="IPR050541">
    <property type="entry name" value="LRR_TM_domain-containing"/>
</dbReference>
<evidence type="ECO:0000256" key="2">
    <source>
        <dbReference type="ARBA" id="ARBA00022525"/>
    </source>
</evidence>
<evidence type="ECO:0000256" key="11">
    <source>
        <dbReference type="ARBA" id="ARBA00079766"/>
    </source>
</evidence>
<dbReference type="SUPFAM" id="SSF52058">
    <property type="entry name" value="L domain-like"/>
    <property type="match status" value="1"/>
</dbReference>
<dbReference type="InterPro" id="IPR003591">
    <property type="entry name" value="Leu-rich_rpt_typical-subtyp"/>
</dbReference>
<evidence type="ECO:0000256" key="6">
    <source>
        <dbReference type="ARBA" id="ARBA00023180"/>
    </source>
</evidence>
<keyword evidence="14" id="KW-0472">Membrane</keyword>
<organism evidence="18 19">
    <name type="scientific">Suricata suricatta</name>
    <name type="common">Meerkat</name>
    <dbReference type="NCBI Taxonomy" id="37032"/>
    <lineage>
        <taxon>Eukaryota</taxon>
        <taxon>Metazoa</taxon>
        <taxon>Chordata</taxon>
        <taxon>Craniata</taxon>
        <taxon>Vertebrata</taxon>
        <taxon>Euteleostomi</taxon>
        <taxon>Mammalia</taxon>
        <taxon>Eutheria</taxon>
        <taxon>Laurasiatheria</taxon>
        <taxon>Carnivora</taxon>
        <taxon>Feliformia</taxon>
        <taxon>Herpestidae</taxon>
        <taxon>Suricata</taxon>
    </lineage>
</organism>
<evidence type="ECO:0000256" key="7">
    <source>
        <dbReference type="ARBA" id="ARBA00057895"/>
    </source>
</evidence>
<evidence type="ECO:0000256" key="13">
    <source>
        <dbReference type="ARBA" id="ARBA00083293"/>
    </source>
</evidence>
<evidence type="ECO:0000259" key="16">
    <source>
        <dbReference type="SMART" id="SM00013"/>
    </source>
</evidence>
<dbReference type="OMA" id="REVFCSD"/>
<dbReference type="PROSITE" id="PS51450">
    <property type="entry name" value="LRR"/>
    <property type="match status" value="3"/>
</dbReference>
<feature type="signal peptide" evidence="15">
    <location>
        <begin position="1"/>
        <end position="21"/>
    </location>
</feature>
<dbReference type="InterPro" id="IPR001611">
    <property type="entry name" value="Leu-rich_rpt"/>
</dbReference>
<keyword evidence="14" id="KW-1133">Transmembrane helix</keyword>
<accession>A0A673TCJ8</accession>
<dbReference type="Pfam" id="PF13855">
    <property type="entry name" value="LRR_8"/>
    <property type="match status" value="3"/>
</dbReference>
<name>A0A673TCJ8_SURSU</name>
<dbReference type="FunFam" id="3.80.10.10:FF:000720">
    <property type="entry name" value="Carboxypeptidase N subunit 2"/>
    <property type="match status" value="1"/>
</dbReference>
<evidence type="ECO:0000256" key="5">
    <source>
        <dbReference type="ARBA" id="ARBA00022737"/>
    </source>
</evidence>
<keyword evidence="2" id="KW-0964">Secreted</keyword>
<evidence type="ECO:0000256" key="8">
    <source>
        <dbReference type="ARBA" id="ARBA00062248"/>
    </source>
</evidence>
<keyword evidence="19" id="KW-1185">Reference proteome</keyword>
<evidence type="ECO:0000313" key="19">
    <source>
        <dbReference type="Proteomes" id="UP000472268"/>
    </source>
</evidence>
<dbReference type="PANTHER" id="PTHR24369">
    <property type="entry name" value="ANTIGEN BSP, PUTATIVE-RELATED"/>
    <property type="match status" value="1"/>
</dbReference>
<dbReference type="GO" id="GO:0005886">
    <property type="term" value="C:plasma membrane"/>
    <property type="evidence" value="ECO:0007669"/>
    <property type="project" value="TreeGrafter"/>
</dbReference>
<protein>
    <recommendedName>
        <fullName evidence="9">Carboxypeptidase N subunit 2</fullName>
    </recommendedName>
    <alternativeName>
        <fullName evidence="11">Carboxypeptidase N 83 kDa chain</fullName>
    </alternativeName>
    <alternativeName>
        <fullName evidence="13">Carboxypeptidase N large subunit</fullName>
    </alternativeName>
    <alternativeName>
        <fullName evidence="12">Carboxypeptidase N polypeptide 2</fullName>
    </alternativeName>
    <alternativeName>
        <fullName evidence="10">Carboxypeptidase N regulatory subunit</fullName>
    </alternativeName>
</protein>
<dbReference type="Proteomes" id="UP000472268">
    <property type="component" value="Chromosome 5"/>
</dbReference>
<feature type="domain" description="LRRNT" evidence="16">
    <location>
        <begin position="21"/>
        <end position="53"/>
    </location>
</feature>
<evidence type="ECO:0000313" key="18">
    <source>
        <dbReference type="Ensembl" id="ENSSSUP00005006686.1"/>
    </source>
</evidence>
<evidence type="ECO:0000256" key="15">
    <source>
        <dbReference type="SAM" id="SignalP"/>
    </source>
</evidence>
<reference evidence="18 19" key="1">
    <citation type="submission" date="2019-05" db="EMBL/GenBank/DDBJ databases">
        <title>A Chromosome-scale Meerkat (S. suricatta) Genome Assembly.</title>
        <authorList>
            <person name="Dudchenko O."/>
            <person name="Lieberman Aiden E."/>
            <person name="Tung J."/>
            <person name="Barreiro L.B."/>
            <person name="Clutton-Brock T.H."/>
        </authorList>
    </citation>
    <scope>NUCLEOTIDE SEQUENCE [LARGE SCALE GENOMIC DNA]</scope>
</reference>
<feature type="transmembrane region" description="Helical" evidence="14">
    <location>
        <begin position="700"/>
        <end position="722"/>
    </location>
</feature>
<reference evidence="18" key="2">
    <citation type="submission" date="2025-08" db="UniProtKB">
        <authorList>
            <consortium name="Ensembl"/>
        </authorList>
    </citation>
    <scope>IDENTIFICATION</scope>
</reference>
<comment type="subcellular location">
    <subcellularLocation>
        <location evidence="1">Secreted</location>
    </subcellularLocation>
</comment>
<evidence type="ECO:0000256" key="12">
    <source>
        <dbReference type="ARBA" id="ARBA00083227"/>
    </source>
</evidence>
<dbReference type="SMART" id="SM00364">
    <property type="entry name" value="LRR_BAC"/>
    <property type="match status" value="7"/>
</dbReference>
<evidence type="ECO:0000256" key="1">
    <source>
        <dbReference type="ARBA" id="ARBA00004613"/>
    </source>
</evidence>
<evidence type="ECO:0000256" key="4">
    <source>
        <dbReference type="ARBA" id="ARBA00022729"/>
    </source>
</evidence>
<dbReference type="InterPro" id="IPR032675">
    <property type="entry name" value="LRR_dom_sf"/>
</dbReference>